<dbReference type="NCBIfam" id="TIGR01509">
    <property type="entry name" value="HAD-SF-IA-v3"/>
    <property type="match status" value="1"/>
</dbReference>
<dbReference type="InterPro" id="IPR006439">
    <property type="entry name" value="HAD-SF_hydro_IA"/>
</dbReference>
<proteinExistence type="predicted"/>
<dbReference type="InterPro" id="IPR036412">
    <property type="entry name" value="HAD-like_sf"/>
</dbReference>
<accession>A0A7X6MBM2</accession>
<keyword evidence="2" id="KW-1185">Reference proteome</keyword>
<reference evidence="1 2" key="1">
    <citation type="submission" date="2020-04" db="EMBL/GenBank/DDBJ databases">
        <title>MicrobeNet Type strains.</title>
        <authorList>
            <person name="Nicholson A.C."/>
        </authorList>
    </citation>
    <scope>NUCLEOTIDE SEQUENCE [LARGE SCALE GENOMIC DNA]</scope>
    <source>
        <strain evidence="1 2">ATCC 23612</strain>
    </source>
</reference>
<dbReference type="InterPro" id="IPR023214">
    <property type="entry name" value="HAD_sf"/>
</dbReference>
<protein>
    <submittedName>
        <fullName evidence="1">HAD family phosphatase</fullName>
    </submittedName>
</protein>
<dbReference type="EMBL" id="JAAXPG010000007">
    <property type="protein sequence ID" value="NKY97919.1"/>
    <property type="molecule type" value="Genomic_DNA"/>
</dbReference>
<dbReference type="SUPFAM" id="SSF56784">
    <property type="entry name" value="HAD-like"/>
    <property type="match status" value="1"/>
</dbReference>
<comment type="caution">
    <text evidence="1">The sequence shown here is derived from an EMBL/GenBank/DDBJ whole genome shotgun (WGS) entry which is preliminary data.</text>
</comment>
<dbReference type="AlphaFoldDB" id="A0A7X6MBM2"/>
<sequence length="203" mass="22521">MTVLFDLFGVLARHQSEEGKDRLVRVAGAPAPAFWEAYWARRQPYDRADVSAAEYWRGVGGDLGARFDGERIAALVEADVASWSAVDETMVALVEELAASGRRLGLLSNIPEELAAHYEAHHPWLGNFHVRAFSCRIRRAKPEPDAYRWCQEALGVEPGRILFVDDRGENVRAAEALGMGGHVFTAADGFRESLARWESAPRS</sequence>
<dbReference type="Pfam" id="PF00702">
    <property type="entry name" value="Hydrolase"/>
    <property type="match status" value="1"/>
</dbReference>
<dbReference type="PANTHER" id="PTHR43611:SF3">
    <property type="entry name" value="FLAVIN MONONUCLEOTIDE HYDROLASE 1, CHLOROPLATIC"/>
    <property type="match status" value="1"/>
</dbReference>
<dbReference type="Gene3D" id="3.40.50.1000">
    <property type="entry name" value="HAD superfamily/HAD-like"/>
    <property type="match status" value="1"/>
</dbReference>
<dbReference type="RefSeq" id="WP_061079796.1">
    <property type="nucleotide sequence ID" value="NZ_JAAXPG010000007.1"/>
</dbReference>
<name>A0A7X6MBM2_9ACTN</name>
<evidence type="ECO:0000313" key="1">
    <source>
        <dbReference type="EMBL" id="NKY97919.1"/>
    </source>
</evidence>
<gene>
    <name evidence="1" type="ORF">HGB44_09655</name>
</gene>
<organism evidence="1 2">
    <name type="scientific">Nocardiopsis alborubida</name>
    <dbReference type="NCBI Taxonomy" id="146802"/>
    <lineage>
        <taxon>Bacteria</taxon>
        <taxon>Bacillati</taxon>
        <taxon>Actinomycetota</taxon>
        <taxon>Actinomycetes</taxon>
        <taxon>Streptosporangiales</taxon>
        <taxon>Nocardiopsidaceae</taxon>
        <taxon>Nocardiopsis</taxon>
    </lineage>
</organism>
<evidence type="ECO:0000313" key="2">
    <source>
        <dbReference type="Proteomes" id="UP000553209"/>
    </source>
</evidence>
<dbReference type="Proteomes" id="UP000553209">
    <property type="component" value="Unassembled WGS sequence"/>
</dbReference>
<dbReference type="PANTHER" id="PTHR43611">
    <property type="entry name" value="ALPHA-D-GLUCOSE 1-PHOSPHATE PHOSPHATASE"/>
    <property type="match status" value="1"/>
</dbReference>
<dbReference type="PRINTS" id="PR00413">
    <property type="entry name" value="HADHALOGNASE"/>
</dbReference>
<dbReference type="CDD" id="cd02603">
    <property type="entry name" value="HAD_sEH-N_like"/>
    <property type="match status" value="1"/>
</dbReference>